<feature type="active site" description="Nucleophile" evidence="7">
    <location>
        <position position="639"/>
    </location>
</feature>
<dbReference type="RefSeq" id="WP_326840278.1">
    <property type="nucleotide sequence ID" value="NZ_SVNY01000003.1"/>
</dbReference>
<evidence type="ECO:0000256" key="1">
    <source>
        <dbReference type="ARBA" id="ARBA00004701"/>
    </source>
</evidence>
<dbReference type="Pfam" id="PF03721">
    <property type="entry name" value="UDPG_MGDP_dh_N"/>
    <property type="match status" value="1"/>
</dbReference>
<dbReference type="EMBL" id="SVNY01000003">
    <property type="protein sequence ID" value="MBE6833270.1"/>
    <property type="molecule type" value="Genomic_DNA"/>
</dbReference>
<dbReference type="Gene3D" id="3.40.50.720">
    <property type="entry name" value="NAD(P)-binding Rossmann-like Domain"/>
    <property type="match status" value="2"/>
</dbReference>
<dbReference type="Pfam" id="PF13439">
    <property type="entry name" value="Glyco_transf_4"/>
    <property type="match status" value="1"/>
</dbReference>
<dbReference type="GO" id="GO:0003979">
    <property type="term" value="F:UDP-glucose 6-dehydrogenase activity"/>
    <property type="evidence" value="ECO:0007669"/>
    <property type="project" value="UniProtKB-EC"/>
</dbReference>
<dbReference type="InterPro" id="IPR017476">
    <property type="entry name" value="UDP-Glc/GDP-Man"/>
</dbReference>
<dbReference type="PANTHER" id="PTHR43750:SF3">
    <property type="entry name" value="UDP-GLUCOSE 6-DEHYDROGENASE TUAD"/>
    <property type="match status" value="1"/>
</dbReference>
<dbReference type="AlphaFoldDB" id="A0A928KRK7"/>
<reference evidence="11" key="1">
    <citation type="submission" date="2019-04" db="EMBL/GenBank/DDBJ databases">
        <title>Evolution of Biomass-Degrading Anaerobic Consortia Revealed by Metagenomics.</title>
        <authorList>
            <person name="Peng X."/>
        </authorList>
    </citation>
    <scope>NUCLEOTIDE SEQUENCE</scope>
    <source>
        <strain evidence="11">SIG551</strain>
    </source>
</reference>
<comment type="catalytic activity">
    <reaction evidence="6">
        <text>UDP-alpha-D-glucose + 2 NAD(+) + H2O = UDP-alpha-D-glucuronate + 2 NADH + 3 H(+)</text>
        <dbReference type="Rhea" id="RHEA:23596"/>
        <dbReference type="ChEBI" id="CHEBI:15377"/>
        <dbReference type="ChEBI" id="CHEBI:15378"/>
        <dbReference type="ChEBI" id="CHEBI:57540"/>
        <dbReference type="ChEBI" id="CHEBI:57945"/>
        <dbReference type="ChEBI" id="CHEBI:58052"/>
        <dbReference type="ChEBI" id="CHEBI:58885"/>
        <dbReference type="EC" id="1.1.1.22"/>
    </reaction>
</comment>
<dbReference type="PIRSF" id="PIRSF500134">
    <property type="entry name" value="UDPglc_DH_bac"/>
    <property type="match status" value="1"/>
</dbReference>
<dbReference type="Pfam" id="PF00534">
    <property type="entry name" value="Glycos_transf_1"/>
    <property type="match status" value="1"/>
</dbReference>
<feature type="binding site" evidence="8">
    <location>
        <position position="699"/>
    </location>
    <ligand>
        <name>substrate</name>
    </ligand>
</feature>
<feature type="binding site" evidence="9">
    <location>
        <position position="416"/>
    </location>
    <ligand>
        <name>NAD(+)</name>
        <dbReference type="ChEBI" id="CHEBI:57540"/>
    </ligand>
</feature>
<dbReference type="InterPro" id="IPR001296">
    <property type="entry name" value="Glyco_trans_1"/>
</dbReference>
<feature type="domain" description="UDP-glucose/GDP-mannose dehydrogenase C-terminal" evidence="10">
    <location>
        <begin position="692"/>
        <end position="794"/>
    </location>
</feature>
<evidence type="ECO:0000256" key="5">
    <source>
        <dbReference type="ARBA" id="ARBA00023027"/>
    </source>
</evidence>
<dbReference type="Gene3D" id="3.40.50.2000">
    <property type="entry name" value="Glycogen Phosphorylase B"/>
    <property type="match status" value="2"/>
</dbReference>
<dbReference type="NCBIfam" id="TIGR03026">
    <property type="entry name" value="NDP-sugDHase"/>
    <property type="match status" value="1"/>
</dbReference>
<dbReference type="SUPFAM" id="SSF53756">
    <property type="entry name" value="UDP-Glycosyltransferase/glycogen phosphorylase"/>
    <property type="match status" value="1"/>
</dbReference>
<feature type="binding site" evidence="9">
    <location>
        <position position="706"/>
    </location>
    <ligand>
        <name>NAD(+)</name>
        <dbReference type="ChEBI" id="CHEBI:57540"/>
    </ligand>
</feature>
<dbReference type="Proteomes" id="UP000754750">
    <property type="component" value="Unassembled WGS sequence"/>
</dbReference>
<comment type="pathway">
    <text evidence="1">Nucleotide-sugar biosynthesis; UDP-alpha-D-glucuronate biosynthesis; UDP-alpha-D-glucuronate from UDP-alpha-D-glucose: step 1/1.</text>
</comment>
<evidence type="ECO:0000256" key="8">
    <source>
        <dbReference type="PIRSR" id="PIRSR500134-2"/>
    </source>
</evidence>
<dbReference type="GO" id="GO:0000271">
    <property type="term" value="P:polysaccharide biosynthetic process"/>
    <property type="evidence" value="ECO:0007669"/>
    <property type="project" value="InterPro"/>
</dbReference>
<evidence type="ECO:0000256" key="9">
    <source>
        <dbReference type="PIRSR" id="PIRSR500134-3"/>
    </source>
</evidence>
<protein>
    <recommendedName>
        <fullName evidence="3">UDP-glucose 6-dehydrogenase</fullName>
        <ecNumber evidence="3">1.1.1.22</ecNumber>
    </recommendedName>
</protein>
<feature type="binding site" evidence="9">
    <location>
        <position position="465"/>
    </location>
    <ligand>
        <name>NAD(+)</name>
        <dbReference type="ChEBI" id="CHEBI:57540"/>
    </ligand>
</feature>
<feature type="binding site" evidence="8">
    <location>
        <begin position="628"/>
        <end position="632"/>
    </location>
    <ligand>
        <name>substrate</name>
    </ligand>
</feature>
<evidence type="ECO:0000256" key="4">
    <source>
        <dbReference type="ARBA" id="ARBA00023002"/>
    </source>
</evidence>
<dbReference type="InterPro" id="IPR028098">
    <property type="entry name" value="Glyco_trans_4-like_N"/>
</dbReference>
<dbReference type="SUPFAM" id="SSF48179">
    <property type="entry name" value="6-phosphogluconate dehydrogenase C-terminal domain-like"/>
    <property type="match status" value="1"/>
</dbReference>
<feature type="binding site" evidence="9">
    <location>
        <position position="500"/>
    </location>
    <ligand>
        <name>NAD(+)</name>
        <dbReference type="ChEBI" id="CHEBI:57540"/>
    </ligand>
</feature>
<evidence type="ECO:0000259" key="10">
    <source>
        <dbReference type="SMART" id="SM00984"/>
    </source>
</evidence>
<feature type="binding site" evidence="8">
    <location>
        <position position="636"/>
    </location>
    <ligand>
        <name>substrate</name>
    </ligand>
</feature>
<dbReference type="Gene3D" id="1.20.5.100">
    <property type="entry name" value="Cytochrome c1, transmembrane anchor, C-terminal"/>
    <property type="match status" value="1"/>
</dbReference>
<dbReference type="CDD" id="cd03814">
    <property type="entry name" value="GT4-like"/>
    <property type="match status" value="1"/>
</dbReference>
<dbReference type="SUPFAM" id="SSF52413">
    <property type="entry name" value="UDP-glucose/GDP-mannose dehydrogenase C-terminal domain"/>
    <property type="match status" value="1"/>
</dbReference>
<dbReference type="EC" id="1.1.1.22" evidence="3"/>
<evidence type="ECO:0000313" key="11">
    <source>
        <dbReference type="EMBL" id="MBE6833270.1"/>
    </source>
</evidence>
<organism evidence="11 12">
    <name type="scientific">Faecalispora sporosphaeroides</name>
    <dbReference type="NCBI Taxonomy" id="1549"/>
    <lineage>
        <taxon>Bacteria</taxon>
        <taxon>Bacillati</taxon>
        <taxon>Bacillota</taxon>
        <taxon>Clostridia</taxon>
        <taxon>Eubacteriales</taxon>
        <taxon>Oscillospiraceae</taxon>
        <taxon>Faecalispora</taxon>
    </lineage>
</organism>
<dbReference type="Pfam" id="PF00984">
    <property type="entry name" value="UDPG_MGDP_dh"/>
    <property type="match status" value="1"/>
</dbReference>
<keyword evidence="4" id="KW-0560">Oxidoreductase</keyword>
<comment type="caution">
    <text evidence="11">The sequence shown here is derived from an EMBL/GenBank/DDBJ whole genome shotgun (WGS) entry which is preliminary data.</text>
</comment>
<feature type="binding site" evidence="8">
    <location>
        <position position="583"/>
    </location>
    <ligand>
        <name>substrate</name>
    </ligand>
</feature>
<feature type="binding site" evidence="9">
    <location>
        <position position="642"/>
    </location>
    <ligand>
        <name>NAD(+)</name>
        <dbReference type="ChEBI" id="CHEBI:57540"/>
    </ligand>
</feature>
<dbReference type="PANTHER" id="PTHR43750">
    <property type="entry name" value="UDP-GLUCOSE 6-DEHYDROGENASE TUAD"/>
    <property type="match status" value="1"/>
</dbReference>
<dbReference type="InterPro" id="IPR001732">
    <property type="entry name" value="UDP-Glc/GDP-Man_DH_N"/>
</dbReference>
<evidence type="ECO:0000313" key="12">
    <source>
        <dbReference type="Proteomes" id="UP000754750"/>
    </source>
</evidence>
<comment type="similarity">
    <text evidence="2">Belongs to the UDP-glucose/GDP-mannose dehydrogenase family.</text>
</comment>
<gene>
    <name evidence="11" type="ORF">E7512_06760</name>
</gene>
<feature type="binding site" evidence="9">
    <location>
        <position position="411"/>
    </location>
    <ligand>
        <name>NAD(+)</name>
        <dbReference type="ChEBI" id="CHEBI:57540"/>
    </ligand>
</feature>
<dbReference type="PIRSF" id="PIRSF000124">
    <property type="entry name" value="UDPglc_GDPman_dh"/>
    <property type="match status" value="1"/>
</dbReference>
<accession>A0A928KRK7</accession>
<dbReference type="InterPro" id="IPR036291">
    <property type="entry name" value="NAD(P)-bd_dom_sf"/>
</dbReference>
<keyword evidence="5 9" id="KW-0520">NAD</keyword>
<name>A0A928KRK7_9FIRM</name>
<evidence type="ECO:0000256" key="3">
    <source>
        <dbReference type="ARBA" id="ARBA00012954"/>
    </source>
</evidence>
<evidence type="ECO:0000256" key="6">
    <source>
        <dbReference type="ARBA" id="ARBA00047473"/>
    </source>
</evidence>
<dbReference type="SMART" id="SM00984">
    <property type="entry name" value="UDPG_MGDP_dh_C"/>
    <property type="match status" value="1"/>
</dbReference>
<dbReference type="InterPro" id="IPR014026">
    <property type="entry name" value="UDP-Glc/GDP-Man_DH_dimer"/>
</dbReference>
<dbReference type="Pfam" id="PF03720">
    <property type="entry name" value="UDPG_MGDP_dh_C"/>
    <property type="match status" value="1"/>
</dbReference>
<dbReference type="InterPro" id="IPR014027">
    <property type="entry name" value="UDP-Glc/GDP-Man_DH_C"/>
</dbReference>
<dbReference type="InterPro" id="IPR028357">
    <property type="entry name" value="UDPglc_DH_bac"/>
</dbReference>
<proteinExistence type="inferred from homology"/>
<dbReference type="SUPFAM" id="SSF51735">
    <property type="entry name" value="NAD(P)-binding Rossmann-fold domains"/>
    <property type="match status" value="1"/>
</dbReference>
<evidence type="ECO:0000256" key="2">
    <source>
        <dbReference type="ARBA" id="ARBA00006601"/>
    </source>
</evidence>
<dbReference type="GO" id="GO:0051287">
    <property type="term" value="F:NAD binding"/>
    <property type="evidence" value="ECO:0007669"/>
    <property type="project" value="InterPro"/>
</dbReference>
<dbReference type="InterPro" id="IPR008927">
    <property type="entry name" value="6-PGluconate_DH-like_C_sf"/>
</dbReference>
<sequence>MKIAIFTDTFAPQINGVTNTLTKLCGYFSEHQVDFLIFAPDYSGESSAYESHVIRFKGVHPIFYPQCCLAFPVFTEIKEQLQAFGPDIIHVVTEFGIGYAGLKAARKLGIPFLTSYHTNIDQYLNFYHMPHLVKPVGSYLKWFHSFARLTLCPSEDTRRRLSAQGFEHLGIWSRGVDISQFSPDYRRESLRQSLGGENRLIFLYAGRISVEKGLDTLMESIRIVNRKYSDHVLFVFAGDGPYLETLQKQALPNTVFTGFLTGEALAELYASSDVFVFPSGTETFGNVVLEAMASGLPVICADKGGVTDFTVDRINASVFRCGNADSLAEEITGMIESGALRLRLGSTSVSTAHSRSWKSIFDKLMRQYESVLEAARSESRPLKIAIFGTGYVGLVTGVCLANAGHEVICLDSDESKIRLLESGIPTILENGVAELMKKNAARLQYTTQQETACAQADVIFICVGTPERGDGSVNLNDVYRAIDQIASGIRRDCVVVVKSTVPIGTVDQLEQRLRLKVPAGITADVVSNPEFLAQGTAVHDFMEAERIVIGTESERAARILLKLYESFPTKKIVTDRRSAEMVKYASNNFLALKLSYINEIANLCELVNADIETVAYAMGLDRRIGETFLKAGIGYGGSCFPKDSKALHWMAKFHDYEIKTVKAAIEVNESQRLRLIQKARKHYPDFDGLVVAVLGLSFKPGTDDLREAPSVQSIRILLNEGARVYVWDPSGYNQFRQIFGTEATCCESIDEAVLGADLCLIMTEWREILDYDPSRYAMLMRRPVVLDGRNCYDLQTMHAIPCVYESIGRGAVPNHRTKPLRRAKLFGRVKQPEGVGQT</sequence>
<dbReference type="InterPro" id="IPR036220">
    <property type="entry name" value="UDP-Glc/GDP-Man_DH_C_sf"/>
</dbReference>
<dbReference type="GO" id="GO:0016757">
    <property type="term" value="F:glycosyltransferase activity"/>
    <property type="evidence" value="ECO:0007669"/>
    <property type="project" value="InterPro"/>
</dbReference>
<evidence type="ECO:0000256" key="7">
    <source>
        <dbReference type="PIRSR" id="PIRSR500134-1"/>
    </source>
</evidence>